<proteinExistence type="predicted"/>
<evidence type="ECO:0000313" key="2">
    <source>
        <dbReference type="Proteomes" id="UP001296921"/>
    </source>
</evidence>
<evidence type="ECO:0000313" key="1">
    <source>
        <dbReference type="EMBL" id="MBK5145583.1"/>
    </source>
</evidence>
<gene>
    <name evidence="1" type="ORF">I2494_18040</name>
</gene>
<dbReference type="Proteomes" id="UP001296921">
    <property type="component" value="Unassembled WGS sequence"/>
</dbReference>
<organism evidence="1 2">
    <name type="scientific">Limnobaculum allomyrinae</name>
    <dbReference type="NCBI Taxonomy" id="2791986"/>
    <lineage>
        <taxon>Bacteria</taxon>
        <taxon>Pseudomonadati</taxon>
        <taxon>Pseudomonadota</taxon>
        <taxon>Gammaproteobacteria</taxon>
        <taxon>Enterobacterales</taxon>
        <taxon>Budviciaceae</taxon>
        <taxon>Limnobaculum</taxon>
    </lineage>
</organism>
<sequence length="90" mass="10397">MINLTAEQHQLAKIVHDYACRFPLTEHGDALLLQGCYDYMNAFKLVMDSTSKVQMDYICLQYPGYLRFAKWMERLAQGIADGVIEVPKEH</sequence>
<dbReference type="RefSeq" id="WP_218468463.1">
    <property type="nucleotide sequence ID" value="NZ_JADRCR010000012.1"/>
</dbReference>
<protein>
    <submittedName>
        <fullName evidence="1">Arylsulfatase regulator</fullName>
    </submittedName>
</protein>
<accession>A0ABS1IV18</accession>
<dbReference type="EMBL" id="JADRCR010000012">
    <property type="protein sequence ID" value="MBK5145583.1"/>
    <property type="molecule type" value="Genomic_DNA"/>
</dbReference>
<reference evidence="1 2" key="1">
    <citation type="submission" date="2020-11" db="EMBL/GenBank/DDBJ databases">
        <title>Insectihabitans protaetiae gen. nov. sp. nov. and Insectihabitans allomyrinae sp. nov., isolated from larvae of Protaetia brevitarsis seulensis and Allomyrina dichotoma, respectively.</title>
        <authorList>
            <person name="Lee S.D."/>
            <person name="Byeon Y.-S."/>
            <person name="Kim S.-M."/>
            <person name="Yang H.L."/>
            <person name="Kim I.S."/>
        </authorList>
    </citation>
    <scope>NUCLEOTIDE SEQUENCE [LARGE SCALE GENOMIC DNA]</scope>
    <source>
        <strain evidence="1 2">BWR-B9</strain>
    </source>
</reference>
<name>A0ABS1IV18_9GAMM</name>
<comment type="caution">
    <text evidence="1">The sequence shown here is derived from an EMBL/GenBank/DDBJ whole genome shotgun (WGS) entry which is preliminary data.</text>
</comment>
<keyword evidence="2" id="KW-1185">Reference proteome</keyword>